<dbReference type="OrthoDB" id="28038at10239"/>
<name>A0A142IDT4_9CAUD</name>
<dbReference type="RefSeq" id="YP_009276071.1">
    <property type="nucleotide sequence ID" value="NC_030934.1"/>
</dbReference>
<dbReference type="EMBL" id="KU130126">
    <property type="protein sequence ID" value="AMR57389.1"/>
    <property type="molecule type" value="Genomic_DNA"/>
</dbReference>
<proteinExistence type="predicted"/>
<dbReference type="GeneID" id="28802535"/>
<evidence type="ECO:0000313" key="2">
    <source>
        <dbReference type="Proteomes" id="UP000203989"/>
    </source>
</evidence>
<evidence type="ECO:0000313" key="1">
    <source>
        <dbReference type="EMBL" id="AMR57389.1"/>
    </source>
</evidence>
<gene>
    <name evidence="1" type="ORF">vB_PsyM_KIL1_0142</name>
</gene>
<dbReference type="KEGG" id="vg:28802535"/>
<sequence>MTTADRIKYVESFIRLIARAESYEAAHSNANFTRGLLAAWNIDGTISTLQWKRLYDETEVIMEVKRNMPKVVDEELF</sequence>
<protein>
    <submittedName>
        <fullName evidence="1">Uncharacterized protein</fullName>
    </submittedName>
</protein>
<dbReference type="Proteomes" id="UP000203989">
    <property type="component" value="Segment"/>
</dbReference>
<accession>A0A142IDT4</accession>
<keyword evidence="2" id="KW-1185">Reference proteome</keyword>
<organism evidence="1 2">
    <name type="scientific">Pseudomonas phage vB_PsyM_KIL1</name>
    <dbReference type="NCBI Taxonomy" id="1777065"/>
    <lineage>
        <taxon>Viruses</taxon>
        <taxon>Duplodnaviria</taxon>
        <taxon>Heunggongvirae</taxon>
        <taxon>Uroviricota</taxon>
        <taxon>Caudoviricetes</taxon>
        <taxon>Vandenendeviridae</taxon>
        <taxon>Gorskivirinae</taxon>
        <taxon>Flaumdravirus</taxon>
        <taxon>Flaumdravirus KIL4</taxon>
    </lineage>
</organism>
<reference evidence="1 2" key="1">
    <citation type="journal article" date="2016" name="Front. Microbiol.">
        <title>Characterization of Novel Bacteriophages for Biocontrol of Bacterial Blight in Leek Caused by Pseudomonas syringae pv. porri.</title>
        <authorList>
            <person name="Rombouts S."/>
            <person name="Lavigne R."/>
        </authorList>
    </citation>
    <scope>NUCLEOTIDE SEQUENCE [LARGE SCALE GENOMIC DNA]</scope>
</reference>